<dbReference type="PANTHER" id="PTHR46656:SF3">
    <property type="entry name" value="PUTATIVE-RELATED"/>
    <property type="match status" value="1"/>
</dbReference>
<comment type="caution">
    <text evidence="3">The sequence shown here is derived from an EMBL/GenBank/DDBJ whole genome shotgun (WGS) entry which is preliminary data.</text>
</comment>
<feature type="compositionally biased region" description="Polar residues" evidence="1">
    <location>
        <begin position="1"/>
        <end position="15"/>
    </location>
</feature>
<feature type="region of interest" description="Disordered" evidence="1">
    <location>
        <begin position="1"/>
        <end position="27"/>
    </location>
</feature>
<gene>
    <name evidence="3" type="ORF">DF017_09510</name>
</gene>
<dbReference type="CDD" id="cd03801">
    <property type="entry name" value="GT4_PimA-like"/>
    <property type="match status" value="1"/>
</dbReference>
<sequence length="1158" mass="127884">MQNGVSGEVGSSNTAFKREDGAVSATTAARPRRVRAINQFHSGSAVADAVTNSMFMIQSMLRELGFESEIYAEHVAPELTDGIRHFRTYAGSEDDVMLLHHSMGHDQDEWVKSLPGTNVLVYHNITPESFFDERSPFRHYSVKGRAQLDTFREHFAASIAVSDLNAHELYERGYDNVTTIPLLIDAARIRAAEWNDLLVQEQAQIPIVLFVGRISPNKGHRGLIEVAAQLRAMSTTPFQFVFVGGYGEGELYYRELRELIDELQLNEIVRFAGKVSDADLYGWYRAASVFLCLSDHEGFGVPLIEAMTFDVPVIAYASSNIESTLGGSGMLIHDNHPQAVAALVRAISEDRALRRALIVEQRKRVRHFERPSLLDQLQHFLREQGIDIPQPIDSNVLAAQGGGAPRYQVEGPFETSYSLALTNRELAFALDRANPGEVGLFATEGPGDYAPDVQKINAIEGLSGLVARGSKRSGADVVIRDLYPPRVQDMDGLYNFLHFAWEESELPAAWIGSFNAKLDGVAAISTFVAKVMRDNGFAGQIVSVGNGVDHIARTKRLEYRGPLGKGFRFLHVSSCFPRKGVDVLLDAFAKAFTVRDDVSLIIKTFPNPHNTVAAQIAALRQRNPDCPEIILVDADLEAGELVDLYHRCNAFVAPSRGEGFGLPMGEAMWFGLPVITTGFGGQADFCTDETAWLVDYTFERARTHLGLFDSVWAEPGVDSLVKQLRAVREATAAERDKKAKRGRMLLESRFTWDRCAERLAALEASVRRVEPATLRRTRLAWISSWNTKCGIATYSSFLVSSLDPALFDVQIFASRDSAVVVEDGPEVTRCWTDQRGRIDELLAALDRCEPDAIVLQHNFGFFSMASTARIVEYANARNIPIVVTFHSTKDVDTTEYRASLAEIADPLRGADRLLVHGVDDLNRLRALGLVDNAALFPHGVHARESSDRQERRAEMDIPADAPVIATYGFLLPHKGLEEVIEAFSLMSRDLPQARLLMVNALYPVRDSEVTAANCQKLIKKFGLADRVQMMTDFLPDRESFAYLDAADLIVFAYQDTAESASGAVRYGLAANRPVACTPIPIFDDLGGLVHRFSGTDAQSIAADLATLLGDPNLLRSKAEAQAHWIRARSWDEMSARLGGIIRGLSVDRSLAGRPGLIK</sequence>
<keyword evidence="4" id="KW-1185">Reference proteome</keyword>
<dbReference type="Gene3D" id="3.40.50.2000">
    <property type="entry name" value="Glycogen Phosphorylase B"/>
    <property type="match status" value="4"/>
</dbReference>
<dbReference type="SUPFAM" id="SSF53756">
    <property type="entry name" value="UDP-Glycosyltransferase/glycogen phosphorylase"/>
    <property type="match status" value="3"/>
</dbReference>
<feature type="domain" description="Glycosyl transferase family 1" evidence="2">
    <location>
        <begin position="206"/>
        <end position="363"/>
    </location>
</feature>
<proteinExistence type="predicted"/>
<dbReference type="Pfam" id="PF13692">
    <property type="entry name" value="Glyco_trans_1_4"/>
    <property type="match status" value="1"/>
</dbReference>
<accession>A0ABX9YSI3</accession>
<feature type="domain" description="Glycosyl transferase family 1" evidence="2">
    <location>
        <begin position="947"/>
        <end position="1114"/>
    </location>
</feature>
<organism evidence="3 4">
    <name type="scientific">Burkholderia stagnalis</name>
    <dbReference type="NCBI Taxonomy" id="1503054"/>
    <lineage>
        <taxon>Bacteria</taxon>
        <taxon>Pseudomonadati</taxon>
        <taxon>Pseudomonadota</taxon>
        <taxon>Betaproteobacteria</taxon>
        <taxon>Burkholderiales</taxon>
        <taxon>Burkholderiaceae</taxon>
        <taxon>Burkholderia</taxon>
        <taxon>Burkholderia cepacia complex</taxon>
    </lineage>
</organism>
<evidence type="ECO:0000259" key="2">
    <source>
        <dbReference type="Pfam" id="PF00534"/>
    </source>
</evidence>
<dbReference type="EMBL" id="QTPM01000009">
    <property type="protein sequence ID" value="RQY94798.1"/>
    <property type="molecule type" value="Genomic_DNA"/>
</dbReference>
<dbReference type="Proteomes" id="UP000281098">
    <property type="component" value="Unassembled WGS sequence"/>
</dbReference>
<evidence type="ECO:0000313" key="4">
    <source>
        <dbReference type="Proteomes" id="UP000281098"/>
    </source>
</evidence>
<protein>
    <submittedName>
        <fullName evidence="3">Glycosyltransferase</fullName>
    </submittedName>
</protein>
<dbReference type="Pfam" id="PF00534">
    <property type="entry name" value="Glycos_transf_1"/>
    <property type="match status" value="2"/>
</dbReference>
<name>A0ABX9YSI3_9BURK</name>
<dbReference type="InterPro" id="IPR001296">
    <property type="entry name" value="Glyco_trans_1"/>
</dbReference>
<reference evidence="3 4" key="1">
    <citation type="submission" date="2018-08" db="EMBL/GenBank/DDBJ databases">
        <title>Comparative analysis of Burkholderia isolates from Puerto Rico.</title>
        <authorList>
            <person name="Hall C."/>
            <person name="Sahl J."/>
            <person name="Wagner D."/>
        </authorList>
    </citation>
    <scope>NUCLEOTIDE SEQUENCE [LARGE SCALE GENOMIC DNA]</scope>
    <source>
        <strain evidence="3 4">Bp8966</strain>
    </source>
</reference>
<evidence type="ECO:0000313" key="3">
    <source>
        <dbReference type="EMBL" id="RQY94798.1"/>
    </source>
</evidence>
<dbReference type="PANTHER" id="PTHR46656">
    <property type="entry name" value="PUTATIVE-RELATED"/>
    <property type="match status" value="1"/>
</dbReference>
<evidence type="ECO:0000256" key="1">
    <source>
        <dbReference type="SAM" id="MobiDB-lite"/>
    </source>
</evidence>